<proteinExistence type="predicted"/>
<dbReference type="AlphaFoldDB" id="A0AAF0TQU3"/>
<organism evidence="1 2">
    <name type="scientific">Solanum verrucosum</name>
    <dbReference type="NCBI Taxonomy" id="315347"/>
    <lineage>
        <taxon>Eukaryota</taxon>
        <taxon>Viridiplantae</taxon>
        <taxon>Streptophyta</taxon>
        <taxon>Embryophyta</taxon>
        <taxon>Tracheophyta</taxon>
        <taxon>Spermatophyta</taxon>
        <taxon>Magnoliopsida</taxon>
        <taxon>eudicotyledons</taxon>
        <taxon>Gunneridae</taxon>
        <taxon>Pentapetalae</taxon>
        <taxon>asterids</taxon>
        <taxon>lamiids</taxon>
        <taxon>Solanales</taxon>
        <taxon>Solanaceae</taxon>
        <taxon>Solanoideae</taxon>
        <taxon>Solaneae</taxon>
        <taxon>Solanum</taxon>
    </lineage>
</organism>
<evidence type="ECO:0000313" key="2">
    <source>
        <dbReference type="Proteomes" id="UP001234989"/>
    </source>
</evidence>
<name>A0AAF0TQU3_SOLVR</name>
<dbReference type="Proteomes" id="UP001234989">
    <property type="component" value="Chromosome 5"/>
</dbReference>
<protein>
    <recommendedName>
        <fullName evidence="3">Gag-pol polyprotein</fullName>
    </recommendedName>
</protein>
<keyword evidence="2" id="KW-1185">Reference proteome</keyword>
<evidence type="ECO:0000313" key="1">
    <source>
        <dbReference type="EMBL" id="WMV28524.1"/>
    </source>
</evidence>
<dbReference type="EMBL" id="CP133616">
    <property type="protein sequence ID" value="WMV28524.1"/>
    <property type="molecule type" value="Genomic_DNA"/>
</dbReference>
<sequence length="109" mass="12369">MPLRRVSRGRLPRRYVDDQELPYAPGVQDQGEVSNAEFREAIRILSQALTNQIAQQRGARHEGANTSRIRELLGMNPPSFTGSSTTEDPENFIEELKKIFDVMHVSDTE</sequence>
<reference evidence="1" key="1">
    <citation type="submission" date="2023-08" db="EMBL/GenBank/DDBJ databases">
        <title>A de novo genome assembly of Solanum verrucosum Schlechtendal, a Mexican diploid species geographically isolated from the other diploid A-genome species in potato relatives.</title>
        <authorList>
            <person name="Hosaka K."/>
        </authorList>
    </citation>
    <scope>NUCLEOTIDE SEQUENCE</scope>
    <source>
        <tissue evidence="1">Young leaves</tissue>
    </source>
</reference>
<accession>A0AAF0TQU3</accession>
<gene>
    <name evidence="1" type="ORF">MTR67_021909</name>
</gene>
<evidence type="ECO:0008006" key="3">
    <source>
        <dbReference type="Google" id="ProtNLM"/>
    </source>
</evidence>